<dbReference type="Gene3D" id="3.10.105.10">
    <property type="entry name" value="Dipeptide-binding Protein, Domain 3"/>
    <property type="match status" value="1"/>
</dbReference>
<evidence type="ECO:0000256" key="1">
    <source>
        <dbReference type="ARBA" id="ARBA00005695"/>
    </source>
</evidence>
<dbReference type="EMBL" id="DVMU01000184">
    <property type="protein sequence ID" value="HIU34544.1"/>
    <property type="molecule type" value="Genomic_DNA"/>
</dbReference>
<dbReference type="GO" id="GO:0043190">
    <property type="term" value="C:ATP-binding cassette (ABC) transporter complex"/>
    <property type="evidence" value="ECO:0007669"/>
    <property type="project" value="InterPro"/>
</dbReference>
<comment type="similarity">
    <text evidence="1">Belongs to the bacterial solute-binding protein 5 family.</text>
</comment>
<gene>
    <name evidence="6" type="ORF">IAB02_08275</name>
</gene>
<reference evidence="6" key="2">
    <citation type="journal article" date="2021" name="PeerJ">
        <title>Extensive microbial diversity within the chicken gut microbiome revealed by metagenomics and culture.</title>
        <authorList>
            <person name="Gilroy R."/>
            <person name="Ravi A."/>
            <person name="Getino M."/>
            <person name="Pursley I."/>
            <person name="Horton D.L."/>
            <person name="Alikhan N.F."/>
            <person name="Baker D."/>
            <person name="Gharbi K."/>
            <person name="Hall N."/>
            <person name="Watson M."/>
            <person name="Adriaenssens E.M."/>
            <person name="Foster-Nyarko E."/>
            <person name="Jarju S."/>
            <person name="Secka A."/>
            <person name="Antonio M."/>
            <person name="Oren A."/>
            <person name="Chaudhuri R.R."/>
            <person name="La Ragione R."/>
            <person name="Hildebrand F."/>
            <person name="Pallen M.J."/>
        </authorList>
    </citation>
    <scope>NUCLEOTIDE SEQUENCE</scope>
    <source>
        <strain evidence="6">ChiHcec3-11533</strain>
    </source>
</reference>
<dbReference type="PANTHER" id="PTHR30290">
    <property type="entry name" value="PERIPLASMIC BINDING COMPONENT OF ABC TRANSPORTER"/>
    <property type="match status" value="1"/>
</dbReference>
<dbReference type="GO" id="GO:0015833">
    <property type="term" value="P:peptide transport"/>
    <property type="evidence" value="ECO:0007669"/>
    <property type="project" value="TreeGrafter"/>
</dbReference>
<keyword evidence="3 4" id="KW-0732">Signal</keyword>
<dbReference type="GO" id="GO:0042597">
    <property type="term" value="C:periplasmic space"/>
    <property type="evidence" value="ECO:0007669"/>
    <property type="project" value="UniProtKB-ARBA"/>
</dbReference>
<dbReference type="InterPro" id="IPR039424">
    <property type="entry name" value="SBP_5"/>
</dbReference>
<feature type="domain" description="Solute-binding protein family 5" evidence="5">
    <location>
        <begin position="79"/>
        <end position="422"/>
    </location>
</feature>
<feature type="signal peptide" evidence="4">
    <location>
        <begin position="1"/>
        <end position="16"/>
    </location>
</feature>
<proteinExistence type="inferred from homology"/>
<name>A0A9D1IER4_9FIRM</name>
<dbReference type="InterPro" id="IPR000914">
    <property type="entry name" value="SBP_5_dom"/>
</dbReference>
<dbReference type="Pfam" id="PF00496">
    <property type="entry name" value="SBP_bac_5"/>
    <property type="match status" value="1"/>
</dbReference>
<evidence type="ECO:0000313" key="7">
    <source>
        <dbReference type="Proteomes" id="UP000824072"/>
    </source>
</evidence>
<feature type="chain" id="PRO_5039688593" description="Solute-binding protein family 5 domain-containing protein" evidence="4">
    <location>
        <begin position="17"/>
        <end position="519"/>
    </location>
</feature>
<dbReference type="PANTHER" id="PTHR30290:SF9">
    <property type="entry name" value="OLIGOPEPTIDE-BINDING PROTEIN APPA"/>
    <property type="match status" value="1"/>
</dbReference>
<keyword evidence="2" id="KW-0813">Transport</keyword>
<protein>
    <recommendedName>
        <fullName evidence="5">Solute-binding protein family 5 domain-containing protein</fullName>
    </recommendedName>
</protein>
<evidence type="ECO:0000259" key="5">
    <source>
        <dbReference type="Pfam" id="PF00496"/>
    </source>
</evidence>
<sequence>MALALCLALFPAGGLAMFVEDSYEYLAANAPDALQADLTVAYVASDGALLNPFWCTERDLISVNAMVFESVVELDSEQKPVPLLADSWTNDGKKWTFQLRSGIQFHNGYELVAGDVVASYENFLAAGETNPYYARLSLVESMTAVDAYTLEVIGRYEGMITLYAMTFPVVERTSMGDAIPRGTGPYWYINYNTNISIRLERNPLWWKTQPEISSIVFLRYYTTGDAIEALTTGRVDCLSTRSSKAAFTRKLSNIIATDYPTITYEMLIPNLSDSSPLSDVRVRKAVMYAIDRSTLASNAYLDMALQTEVPILPDTWLYESQSAVYYYSPERALQLLNEVGWEDLTGDAYLNQLEDGMLKDLSITIVTYNEPTSTIRQNAIEQIARNLEAVGIHTTVYTLSQSEVGSCIRNGNFDLALIGVNLSEVPLMTPLFADGGAVNYSGSHTNEMDQILARTLTAATEEELKQAYSDLQMYIVDKLPIMGLLFRTGTVLSTRSMAGLSGTRQNDAFNGIEFVSLEE</sequence>
<dbReference type="AlphaFoldDB" id="A0A9D1IER4"/>
<evidence type="ECO:0000313" key="6">
    <source>
        <dbReference type="EMBL" id="HIU34544.1"/>
    </source>
</evidence>
<organism evidence="6 7">
    <name type="scientific">Candidatus Pullichristensenella excrementigallinarum</name>
    <dbReference type="NCBI Taxonomy" id="2840907"/>
    <lineage>
        <taxon>Bacteria</taxon>
        <taxon>Bacillati</taxon>
        <taxon>Bacillota</taxon>
        <taxon>Clostridia</taxon>
        <taxon>Candidatus Pullichristensenella</taxon>
    </lineage>
</organism>
<reference evidence="6" key="1">
    <citation type="submission" date="2020-10" db="EMBL/GenBank/DDBJ databases">
        <authorList>
            <person name="Gilroy R."/>
        </authorList>
    </citation>
    <scope>NUCLEOTIDE SEQUENCE</scope>
    <source>
        <strain evidence="6">ChiHcec3-11533</strain>
    </source>
</reference>
<evidence type="ECO:0000256" key="4">
    <source>
        <dbReference type="SAM" id="SignalP"/>
    </source>
</evidence>
<dbReference type="Proteomes" id="UP000824072">
    <property type="component" value="Unassembled WGS sequence"/>
</dbReference>
<evidence type="ECO:0000256" key="2">
    <source>
        <dbReference type="ARBA" id="ARBA00022448"/>
    </source>
</evidence>
<dbReference type="SUPFAM" id="SSF53850">
    <property type="entry name" value="Periplasmic binding protein-like II"/>
    <property type="match status" value="1"/>
</dbReference>
<dbReference type="InterPro" id="IPR030678">
    <property type="entry name" value="Peptide/Ni-bd"/>
</dbReference>
<dbReference type="Gene3D" id="3.40.190.10">
    <property type="entry name" value="Periplasmic binding protein-like II"/>
    <property type="match status" value="1"/>
</dbReference>
<dbReference type="PIRSF" id="PIRSF002741">
    <property type="entry name" value="MppA"/>
    <property type="match status" value="1"/>
</dbReference>
<evidence type="ECO:0000256" key="3">
    <source>
        <dbReference type="ARBA" id="ARBA00022729"/>
    </source>
</evidence>
<dbReference type="GO" id="GO:1904680">
    <property type="term" value="F:peptide transmembrane transporter activity"/>
    <property type="evidence" value="ECO:0007669"/>
    <property type="project" value="TreeGrafter"/>
</dbReference>
<accession>A0A9D1IER4</accession>
<comment type="caution">
    <text evidence="6">The sequence shown here is derived from an EMBL/GenBank/DDBJ whole genome shotgun (WGS) entry which is preliminary data.</text>
</comment>